<proteinExistence type="predicted"/>
<dbReference type="EMBL" id="JAUOQO010001152">
    <property type="protein sequence ID" value="MDO6575739.1"/>
    <property type="molecule type" value="Genomic_DNA"/>
</dbReference>
<dbReference type="PANTHER" id="PTHR43105:SF9">
    <property type="entry name" value="NADPH-FE(3+) OXIDOREDUCTASE SUBUNIT ALPHA"/>
    <property type="match status" value="1"/>
</dbReference>
<comment type="caution">
    <text evidence="2">The sequence shown here is derived from an EMBL/GenBank/DDBJ whole genome shotgun (WGS) entry which is preliminary data.</text>
</comment>
<accession>A0AAW7YX62</accession>
<dbReference type="Gene3D" id="3.40.50.740">
    <property type="match status" value="1"/>
</dbReference>
<dbReference type="Proteomes" id="UP001170310">
    <property type="component" value="Unassembled WGS sequence"/>
</dbReference>
<dbReference type="GO" id="GO:0016020">
    <property type="term" value="C:membrane"/>
    <property type="evidence" value="ECO:0007669"/>
    <property type="project" value="TreeGrafter"/>
</dbReference>
<dbReference type="GO" id="GO:0016491">
    <property type="term" value="F:oxidoreductase activity"/>
    <property type="evidence" value="ECO:0007669"/>
    <property type="project" value="UniProtKB-KW"/>
</dbReference>
<protein>
    <submittedName>
        <fullName evidence="2">Molybdopterin-dependent oxidoreductase</fullName>
    </submittedName>
</protein>
<name>A0AAW7YX62_9STAP</name>
<dbReference type="Gene3D" id="3.40.228.10">
    <property type="entry name" value="Dimethylsulfoxide Reductase, domain 2"/>
    <property type="match status" value="1"/>
</dbReference>
<dbReference type="PANTHER" id="PTHR43105">
    <property type="entry name" value="RESPIRATORY NITRATE REDUCTASE"/>
    <property type="match status" value="1"/>
</dbReference>
<evidence type="ECO:0000256" key="1">
    <source>
        <dbReference type="ARBA" id="ARBA00023002"/>
    </source>
</evidence>
<gene>
    <name evidence="2" type="ORF">Q4528_16665</name>
</gene>
<dbReference type="AlphaFoldDB" id="A0AAW7YX62"/>
<sequence length="75" mass="7614">VTVFSQGVNQSSQGVDKVNAIINNHLATGKIGKLGASAFSITGQPNAMGGREVGALSNLLAGHLDYVPEHLAALS</sequence>
<evidence type="ECO:0000313" key="2">
    <source>
        <dbReference type="EMBL" id="MDO6575739.1"/>
    </source>
</evidence>
<organism evidence="2 3">
    <name type="scientific">Staphylococcus pasteuri_A</name>
    <dbReference type="NCBI Taxonomy" id="3062664"/>
    <lineage>
        <taxon>Bacteria</taxon>
        <taxon>Bacillati</taxon>
        <taxon>Bacillota</taxon>
        <taxon>Bacilli</taxon>
        <taxon>Bacillales</taxon>
        <taxon>Staphylococcaceae</taxon>
        <taxon>Staphylococcus</taxon>
    </lineage>
</organism>
<keyword evidence="3" id="KW-1185">Reference proteome</keyword>
<keyword evidence="1" id="KW-0560">Oxidoreductase</keyword>
<feature type="non-terminal residue" evidence="2">
    <location>
        <position position="75"/>
    </location>
</feature>
<reference evidence="2" key="1">
    <citation type="submission" date="2023-07" db="EMBL/GenBank/DDBJ databases">
        <title>Genome content predicts the carbon catabolic preferences of heterotrophic bacteria.</title>
        <authorList>
            <person name="Gralka M."/>
        </authorList>
    </citation>
    <scope>NUCLEOTIDE SEQUENCE</scope>
    <source>
        <strain evidence="2">E2R20</strain>
    </source>
</reference>
<feature type="non-terminal residue" evidence="2">
    <location>
        <position position="1"/>
    </location>
</feature>
<evidence type="ECO:0000313" key="3">
    <source>
        <dbReference type="Proteomes" id="UP001170310"/>
    </source>
</evidence>
<dbReference type="SUPFAM" id="SSF53706">
    <property type="entry name" value="Formate dehydrogenase/DMSO reductase, domains 1-3"/>
    <property type="match status" value="1"/>
</dbReference>
<dbReference type="InterPro" id="IPR050123">
    <property type="entry name" value="Prok_molybdopt-oxidoreductase"/>
</dbReference>